<evidence type="ECO:0000256" key="2">
    <source>
        <dbReference type="SAM" id="Phobius"/>
    </source>
</evidence>
<comment type="caution">
    <text evidence="3">The sequence shown here is derived from an EMBL/GenBank/DDBJ whole genome shotgun (WGS) entry which is preliminary data.</text>
</comment>
<dbReference type="RefSeq" id="WP_152791821.1">
    <property type="nucleotide sequence ID" value="NZ_BAABEQ010000012.1"/>
</dbReference>
<dbReference type="AlphaFoldDB" id="A0A5N8WI81"/>
<evidence type="ECO:0000313" key="3">
    <source>
        <dbReference type="EMBL" id="MPY46606.1"/>
    </source>
</evidence>
<evidence type="ECO:0000313" key="4">
    <source>
        <dbReference type="Proteomes" id="UP000326979"/>
    </source>
</evidence>
<proteinExistence type="predicted"/>
<dbReference type="EMBL" id="VJZE01000717">
    <property type="protein sequence ID" value="MPY46606.1"/>
    <property type="molecule type" value="Genomic_DNA"/>
</dbReference>
<name>A0A5N8WI81_9ACTN</name>
<organism evidence="3 4">
    <name type="scientific">Streptomyces phyllanthi</name>
    <dbReference type="NCBI Taxonomy" id="1803180"/>
    <lineage>
        <taxon>Bacteria</taxon>
        <taxon>Bacillati</taxon>
        <taxon>Actinomycetota</taxon>
        <taxon>Actinomycetes</taxon>
        <taxon>Kitasatosporales</taxon>
        <taxon>Streptomycetaceae</taxon>
        <taxon>Streptomyces</taxon>
    </lineage>
</organism>
<feature type="region of interest" description="Disordered" evidence="1">
    <location>
        <begin position="1"/>
        <end position="25"/>
    </location>
</feature>
<feature type="transmembrane region" description="Helical" evidence="2">
    <location>
        <begin position="54"/>
        <end position="76"/>
    </location>
</feature>
<dbReference type="Proteomes" id="UP000326979">
    <property type="component" value="Unassembled WGS sequence"/>
</dbReference>
<gene>
    <name evidence="3" type="ORF">FNH04_43915</name>
</gene>
<keyword evidence="2" id="KW-0812">Transmembrane</keyword>
<keyword evidence="2" id="KW-0472">Membrane</keyword>
<keyword evidence="2" id="KW-1133">Transmembrane helix</keyword>
<evidence type="ECO:0000256" key="1">
    <source>
        <dbReference type="SAM" id="MobiDB-lite"/>
    </source>
</evidence>
<accession>A0A5N8WI81</accession>
<keyword evidence="4" id="KW-1185">Reference proteome</keyword>
<reference evidence="3 4" key="1">
    <citation type="submission" date="2019-07" db="EMBL/GenBank/DDBJ databases">
        <title>New species of Amycolatopsis and Streptomyces.</title>
        <authorList>
            <person name="Duangmal K."/>
            <person name="Teo W.F.A."/>
            <person name="Lipun K."/>
        </authorList>
    </citation>
    <scope>NUCLEOTIDE SEQUENCE [LARGE SCALE GENOMIC DNA]</scope>
    <source>
        <strain evidence="3 4">TISTR 2346</strain>
    </source>
</reference>
<protein>
    <submittedName>
        <fullName evidence="3">Uncharacterized protein</fullName>
    </submittedName>
</protein>
<sequence length="85" mass="9102">MTSHLSRIAPEEPEEREIGSGSSVDEPKDLFRVRRLTSAQIGVYGVGGTLSAHLLGFVDGPVAGVVLAAVLTGALIKQSVYRRRR</sequence>